<dbReference type="Gene3D" id="3.60.21.50">
    <property type="match status" value="1"/>
</dbReference>
<keyword evidence="18" id="KW-1185">Reference proteome</keyword>
<protein>
    <recommendedName>
        <fullName evidence="15">DNA polymerase II small subunit</fullName>
        <shortName evidence="15">Pol II</shortName>
        <ecNumber evidence="15">2.7.7.7</ecNumber>
    </recommendedName>
    <alternativeName>
        <fullName evidence="15">Exodeoxyribonuclease small subunit</fullName>
        <ecNumber evidence="15">3.1.11.1</ecNumber>
    </alternativeName>
</protein>
<evidence type="ECO:0000256" key="13">
    <source>
        <dbReference type="ARBA" id="ARBA00024817"/>
    </source>
</evidence>
<evidence type="ECO:0000256" key="8">
    <source>
        <dbReference type="ARBA" id="ARBA00022801"/>
    </source>
</evidence>
<comment type="similarity">
    <text evidence="2 15">Belongs to the DNA polymerase delta/II small subunit family.</text>
</comment>
<evidence type="ECO:0000256" key="12">
    <source>
        <dbReference type="ARBA" id="ARBA00023268"/>
    </source>
</evidence>
<organism evidence="17 18">
    <name type="scientific">Methanobacterium congolense</name>
    <dbReference type="NCBI Taxonomy" id="118062"/>
    <lineage>
        <taxon>Archaea</taxon>
        <taxon>Methanobacteriati</taxon>
        <taxon>Methanobacteriota</taxon>
        <taxon>Methanomada group</taxon>
        <taxon>Methanobacteria</taxon>
        <taxon>Methanobacteriales</taxon>
        <taxon>Methanobacteriaceae</taxon>
        <taxon>Methanobacterium</taxon>
    </lineage>
</organism>
<evidence type="ECO:0000256" key="5">
    <source>
        <dbReference type="ARBA" id="ARBA00022695"/>
    </source>
</evidence>
<dbReference type="NCBIfam" id="NF003120">
    <property type="entry name" value="PRK04036.1-5"/>
    <property type="match status" value="1"/>
</dbReference>
<dbReference type="GO" id="GO:0006308">
    <property type="term" value="P:DNA catabolic process"/>
    <property type="evidence" value="ECO:0007669"/>
    <property type="project" value="UniProtKB-UniRule"/>
</dbReference>
<evidence type="ECO:0000256" key="15">
    <source>
        <dbReference type="HAMAP-Rule" id="MF_00325"/>
    </source>
</evidence>
<evidence type="ECO:0000256" key="11">
    <source>
        <dbReference type="ARBA" id="ARBA00023125"/>
    </source>
</evidence>
<dbReference type="PANTHER" id="PTHR10416">
    <property type="entry name" value="DNA POLYMERASE DELTA SUBUNIT 2"/>
    <property type="match status" value="1"/>
</dbReference>
<evidence type="ECO:0000256" key="4">
    <source>
        <dbReference type="ARBA" id="ARBA00022679"/>
    </source>
</evidence>
<evidence type="ECO:0000256" key="9">
    <source>
        <dbReference type="ARBA" id="ARBA00022839"/>
    </source>
</evidence>
<dbReference type="GO" id="GO:0042575">
    <property type="term" value="C:DNA polymerase complex"/>
    <property type="evidence" value="ECO:0007669"/>
    <property type="project" value="TreeGrafter"/>
</dbReference>
<dbReference type="GO" id="GO:0008310">
    <property type="term" value="F:single-stranded DNA 3'-5' DNA exonuclease activity"/>
    <property type="evidence" value="ECO:0007669"/>
    <property type="project" value="UniProtKB-EC"/>
</dbReference>
<dbReference type="InterPro" id="IPR029052">
    <property type="entry name" value="Metallo-depent_PP-like"/>
</dbReference>
<evidence type="ECO:0000256" key="2">
    <source>
        <dbReference type="ARBA" id="ARBA00006035"/>
    </source>
</evidence>
<evidence type="ECO:0000313" key="17">
    <source>
        <dbReference type="EMBL" id="SCG86867.1"/>
    </source>
</evidence>
<dbReference type="CDD" id="cd07386">
    <property type="entry name" value="MPP_DNA_pol_II_small_archeal_C"/>
    <property type="match status" value="1"/>
</dbReference>
<proteinExistence type="inferred from homology"/>
<comment type="subunit">
    <text evidence="3 15">Heterodimer of a large subunit and a small subunit.</text>
</comment>
<dbReference type="HAMAP" id="MF_00325">
    <property type="entry name" value="DNApol_II_A_arch"/>
    <property type="match status" value="1"/>
</dbReference>
<feature type="domain" description="DNA polymerase alpha/delta/epsilon subunit B" evidence="16">
    <location>
        <begin position="249"/>
        <end position="451"/>
    </location>
</feature>
<evidence type="ECO:0000256" key="3">
    <source>
        <dbReference type="ARBA" id="ARBA00011315"/>
    </source>
</evidence>
<dbReference type="GO" id="GO:0003677">
    <property type="term" value="F:DNA binding"/>
    <property type="evidence" value="ECO:0007669"/>
    <property type="project" value="UniProtKB-UniRule"/>
</dbReference>
<dbReference type="GO" id="GO:0006271">
    <property type="term" value="P:DNA strand elongation involved in DNA replication"/>
    <property type="evidence" value="ECO:0007669"/>
    <property type="project" value="TreeGrafter"/>
</dbReference>
<dbReference type="InterPro" id="IPR007185">
    <property type="entry name" value="DNA_pol_a/d/e_bsu"/>
</dbReference>
<keyword evidence="6 15" id="KW-0235">DNA replication</keyword>
<dbReference type="NCBIfam" id="NF003118">
    <property type="entry name" value="PRK04036.1-3"/>
    <property type="match status" value="1"/>
</dbReference>
<dbReference type="SUPFAM" id="SSF50249">
    <property type="entry name" value="Nucleic acid-binding proteins"/>
    <property type="match status" value="1"/>
</dbReference>
<keyword evidence="5 15" id="KW-0548">Nucleotidyltransferase</keyword>
<evidence type="ECO:0000259" key="16">
    <source>
        <dbReference type="Pfam" id="PF04042"/>
    </source>
</evidence>
<dbReference type="GO" id="GO:0003887">
    <property type="term" value="F:DNA-directed DNA polymerase activity"/>
    <property type="evidence" value="ECO:0007669"/>
    <property type="project" value="UniProtKB-UniRule"/>
</dbReference>
<keyword evidence="10 15" id="KW-0239">DNA-directed DNA polymerase</keyword>
<dbReference type="KEGG" id="mcub:MCBB_2329"/>
<dbReference type="OrthoDB" id="372039at2157"/>
<comment type="catalytic activity">
    <reaction evidence="1 15">
        <text>Exonucleolytic cleavage in the 3'- to 5'-direction to yield nucleoside 5'-phosphates.</text>
        <dbReference type="EC" id="3.1.11.1"/>
    </reaction>
</comment>
<dbReference type="Pfam" id="PF04042">
    <property type="entry name" value="DNA_pol_E_B"/>
    <property type="match status" value="1"/>
</dbReference>
<dbReference type="InterPro" id="IPR012340">
    <property type="entry name" value="NA-bd_OB-fold"/>
</dbReference>
<keyword evidence="7 15" id="KW-0540">Nuclease</keyword>
<evidence type="ECO:0000256" key="7">
    <source>
        <dbReference type="ARBA" id="ARBA00022722"/>
    </source>
</evidence>
<sequence length="505" mass="57132">MTDDIILKFANAEILINDTAYNKLSVQKNSLELADSLLDDLLRNQRDVFIVTEDILDRYLQDQGQVSNYGSDADINSIVNNIIVSENPSKAIKPPQSKLMPNVPFDFQIVKDASKKSYTSGEIKDFSAYFNSRFQKIKGLLSKKGELKESYPIKDLVNMNDNVRIIGMVNDIRTTKNNHKIMELEDETGYTNVLIHNDNQKLFESSDKIVRDEVIGINGIKKGNLVIASELIQPGVPRIEDKEMDFSAVFISDVHIGSSTFLEDAFKRFVNWINGDFGDEEKREVANDVRYLVIAGDLVDGIGVYPNQEKELTIKDIYGQYEEAARLLGDIEDVKIIIAPGNHDACRLAEPQPAIPESYAGDLYKLKNAEFVSNPSVVSLEGINTLIYHGRSFDDLVMTVNGMSHERTDLVMKELLEKRHLAPIYGERTPLASEFEDHLVIEDVPDIFHTGHVHINAYRRYKGIHMINSGTFQSQTEFQKIYNIVPTCAEVPVLNRGTMKIFKFN</sequence>
<reference evidence="17 18" key="1">
    <citation type="submission" date="2016-08" db="EMBL/GenBank/DDBJ databases">
        <authorList>
            <person name="Seilhamer J.J."/>
        </authorList>
    </citation>
    <scope>NUCLEOTIDE SEQUENCE [LARGE SCALE GENOMIC DNA]</scope>
    <source>
        <strain evidence="17">Buetzberg</strain>
    </source>
</reference>
<evidence type="ECO:0000256" key="6">
    <source>
        <dbReference type="ARBA" id="ARBA00022705"/>
    </source>
</evidence>
<dbReference type="CDD" id="cd04490">
    <property type="entry name" value="PolII_SU_OBF"/>
    <property type="match status" value="1"/>
</dbReference>
<evidence type="ECO:0000313" key="18">
    <source>
        <dbReference type="Proteomes" id="UP000094707"/>
    </source>
</evidence>
<dbReference type="PATRIC" id="fig|129848.4.peg.2380"/>
<evidence type="ECO:0000256" key="1">
    <source>
        <dbReference type="ARBA" id="ARBA00000563"/>
    </source>
</evidence>
<dbReference type="EC" id="2.7.7.7" evidence="15"/>
<keyword evidence="11 15" id="KW-0238">DNA-binding</keyword>
<dbReference type="STRING" id="118062.MCBB_2329"/>
<accession>A0A1D3L5G6</accession>
<dbReference type="SUPFAM" id="SSF56300">
    <property type="entry name" value="Metallo-dependent phosphatases"/>
    <property type="match status" value="1"/>
</dbReference>
<comment type="catalytic activity">
    <reaction evidence="14 15">
        <text>DNA(n) + a 2'-deoxyribonucleoside 5'-triphosphate = DNA(n+1) + diphosphate</text>
        <dbReference type="Rhea" id="RHEA:22508"/>
        <dbReference type="Rhea" id="RHEA-COMP:17339"/>
        <dbReference type="Rhea" id="RHEA-COMP:17340"/>
        <dbReference type="ChEBI" id="CHEBI:33019"/>
        <dbReference type="ChEBI" id="CHEBI:61560"/>
        <dbReference type="ChEBI" id="CHEBI:173112"/>
        <dbReference type="EC" id="2.7.7.7"/>
    </reaction>
</comment>
<evidence type="ECO:0000256" key="10">
    <source>
        <dbReference type="ARBA" id="ARBA00022932"/>
    </source>
</evidence>
<dbReference type="EC" id="3.1.11.1" evidence="15"/>
<keyword evidence="12 15" id="KW-0511">Multifunctional enzyme</keyword>
<keyword evidence="9 15" id="KW-0269">Exonuclease</keyword>
<keyword evidence="8 15" id="KW-0378">Hydrolase</keyword>
<dbReference type="Proteomes" id="UP000094707">
    <property type="component" value="Chromosome I"/>
</dbReference>
<evidence type="ECO:0000256" key="14">
    <source>
        <dbReference type="ARBA" id="ARBA00049244"/>
    </source>
</evidence>
<dbReference type="AlphaFoldDB" id="A0A1D3L5G6"/>
<keyword evidence="4 15" id="KW-0808">Transferase</keyword>
<dbReference type="GeneID" id="30413162"/>
<dbReference type="InterPro" id="IPR024826">
    <property type="entry name" value="DNA_pol_delta/II_ssu"/>
</dbReference>
<comment type="function">
    <text evidence="13 15">Possesses two activities: a DNA synthesis (polymerase) and an exonucleolytic activity that degrades single-stranded DNA in the 3' to 5' direction. Has a template-primer preference which is characteristic of a replicative DNA polymerase.</text>
</comment>
<dbReference type="EMBL" id="LT607756">
    <property type="protein sequence ID" value="SCG86867.1"/>
    <property type="molecule type" value="Genomic_DNA"/>
</dbReference>
<dbReference type="RefSeq" id="WP_071907888.1">
    <property type="nucleotide sequence ID" value="NZ_LT607756.1"/>
</dbReference>
<gene>
    <name evidence="15 17" type="primary">polB</name>
    <name evidence="17" type="ORF">MCBB_2329</name>
</gene>
<dbReference type="PANTHER" id="PTHR10416:SF0">
    <property type="entry name" value="DNA POLYMERASE DELTA SUBUNIT 2"/>
    <property type="match status" value="1"/>
</dbReference>
<name>A0A1D3L5G6_9EURY</name>
<dbReference type="InterPro" id="IPR011149">
    <property type="entry name" value="Pol2_small_arc"/>
</dbReference>